<keyword evidence="4" id="KW-1185">Reference proteome</keyword>
<dbReference type="EnsemblPlants" id="evm.model.01.2836">
    <property type="protein sequence ID" value="cds.evm.model.01.2836"/>
    <property type="gene ID" value="evm.TU.01.2836"/>
</dbReference>
<feature type="domain" description="Retrovirus-related Pol polyprotein from transposon TNT 1-94-like beta-barrel" evidence="2">
    <location>
        <begin position="39"/>
        <end position="87"/>
    </location>
</feature>
<dbReference type="Pfam" id="PF22936">
    <property type="entry name" value="Pol_BBD"/>
    <property type="match status" value="1"/>
</dbReference>
<proteinExistence type="predicted"/>
<dbReference type="Proteomes" id="UP000596661">
    <property type="component" value="Chromosome 1"/>
</dbReference>
<evidence type="ECO:0008006" key="5">
    <source>
        <dbReference type="Google" id="ProtNLM"/>
    </source>
</evidence>
<name>A0A803NMT7_CANSA</name>
<dbReference type="AlphaFoldDB" id="A0A803NMT7"/>
<dbReference type="InterPro" id="IPR054722">
    <property type="entry name" value="PolX-like_BBD"/>
</dbReference>
<reference evidence="3" key="2">
    <citation type="submission" date="2021-03" db="UniProtKB">
        <authorList>
            <consortium name="EnsemblPlants"/>
        </authorList>
    </citation>
    <scope>IDENTIFICATION</scope>
</reference>
<feature type="domain" description="Reverse transcriptase Ty1/copia-type" evidence="1">
    <location>
        <begin position="260"/>
        <end position="322"/>
    </location>
</feature>
<dbReference type="EMBL" id="UZAU01000081">
    <property type="status" value="NOT_ANNOTATED_CDS"/>
    <property type="molecule type" value="Genomic_DNA"/>
</dbReference>
<dbReference type="Pfam" id="PF07727">
    <property type="entry name" value="RVT_2"/>
    <property type="match status" value="1"/>
</dbReference>
<evidence type="ECO:0000259" key="2">
    <source>
        <dbReference type="Pfam" id="PF22936"/>
    </source>
</evidence>
<reference evidence="3" key="1">
    <citation type="submission" date="2018-11" db="EMBL/GenBank/DDBJ databases">
        <authorList>
            <person name="Grassa J C."/>
        </authorList>
    </citation>
    <scope>NUCLEOTIDE SEQUENCE [LARGE SCALE GENOMIC DNA]</scope>
</reference>
<evidence type="ECO:0000313" key="3">
    <source>
        <dbReference type="EnsemblPlants" id="cds.evm.model.01.2836"/>
    </source>
</evidence>
<protein>
    <recommendedName>
        <fullName evidence="5">Reverse transcriptase Ty1/copia-type domain-containing protein</fullName>
    </recommendedName>
</protein>
<evidence type="ECO:0000259" key="1">
    <source>
        <dbReference type="Pfam" id="PF07727"/>
    </source>
</evidence>
<dbReference type="InterPro" id="IPR013103">
    <property type="entry name" value="RVT_2"/>
</dbReference>
<dbReference type="Gramene" id="evm.model.01.2836">
    <property type="protein sequence ID" value="cds.evm.model.01.2836"/>
    <property type="gene ID" value="evm.TU.01.2836"/>
</dbReference>
<organism evidence="3 4">
    <name type="scientific">Cannabis sativa</name>
    <name type="common">Hemp</name>
    <name type="synonym">Marijuana</name>
    <dbReference type="NCBI Taxonomy" id="3483"/>
    <lineage>
        <taxon>Eukaryota</taxon>
        <taxon>Viridiplantae</taxon>
        <taxon>Streptophyta</taxon>
        <taxon>Embryophyta</taxon>
        <taxon>Tracheophyta</taxon>
        <taxon>Spermatophyta</taxon>
        <taxon>Magnoliopsida</taxon>
        <taxon>eudicotyledons</taxon>
        <taxon>Gunneridae</taxon>
        <taxon>Pentapetalae</taxon>
        <taxon>rosids</taxon>
        <taxon>fabids</taxon>
        <taxon>Rosales</taxon>
        <taxon>Cannabaceae</taxon>
        <taxon>Cannabis</taxon>
    </lineage>
</organism>
<sequence length="356" mass="39361">MSVAFANRKVIGKPNVLSLRIVLYSQPPTSTSGMSPYTWALDSGASHHMSSHSTSFISLSPTLSVPVMTVDGTPMPLAGIGPISILVGGSSNCNSPNQYDSAFYHFSVKHTKLSSCSGFVCFLVMGKGKRVIIVLIKFFKNCMYLVSRRVVFHEHIPFFTIPGTHNLIKSDLIHIDPLSESESESSTTPIVPFPLHYSRMHRVERSQELDTGTLQPKIAPPLDTGTLQSKIAHSPLPTTVLDPPEIVDPPHRYPQRIWVDLQEIKMLKSELASQFEMKDLGSLCYFLGIEVAFSLKGYLLSQSKYATDIIERARLTNTRVVNTLSELNVQYSPSDGSPLEDPTLYCTIIGNLVYLS</sequence>
<accession>A0A803NMT7</accession>
<evidence type="ECO:0000313" key="4">
    <source>
        <dbReference type="Proteomes" id="UP000596661"/>
    </source>
</evidence>